<dbReference type="EMBL" id="ATAX01000028">
    <property type="protein sequence ID" value="EWM52791.1"/>
    <property type="molecule type" value="Genomic_DNA"/>
</dbReference>
<dbReference type="InterPro" id="IPR025241">
    <property type="entry name" value="DUF4190"/>
</dbReference>
<evidence type="ECO:0000313" key="4">
    <source>
        <dbReference type="Proteomes" id="UP000019365"/>
    </source>
</evidence>
<dbReference type="Proteomes" id="UP000019365">
    <property type="component" value="Unassembled WGS sequence"/>
</dbReference>
<dbReference type="RefSeq" id="WP_019680085.1">
    <property type="nucleotide sequence ID" value="NZ_ATAX01000028.1"/>
</dbReference>
<keyword evidence="1" id="KW-1133">Transmembrane helix</keyword>
<feature type="transmembrane region" description="Helical" evidence="1">
    <location>
        <begin position="34"/>
        <end position="67"/>
    </location>
</feature>
<organism evidence="3 4">
    <name type="scientific">Ruminococcus flavefaciens 007c</name>
    <dbReference type="NCBI Taxonomy" id="1341157"/>
    <lineage>
        <taxon>Bacteria</taxon>
        <taxon>Bacillati</taxon>
        <taxon>Bacillota</taxon>
        <taxon>Clostridia</taxon>
        <taxon>Eubacteriales</taxon>
        <taxon>Oscillospiraceae</taxon>
        <taxon>Ruminococcus</taxon>
    </lineage>
</organism>
<feature type="domain" description="DUF4190" evidence="2">
    <location>
        <begin position="32"/>
        <end position="96"/>
    </location>
</feature>
<dbReference type="PATRIC" id="fig|1341157.4.peg.2264"/>
<keyword evidence="1" id="KW-0472">Membrane</keyword>
<dbReference type="AlphaFoldDB" id="W7UCI3"/>
<sequence>MDNNYNNNNQGGYVQDPYNNGGGFEPQGSKGMSIASMVLGICAVVFGCCITAYVGLPCGVAGLVLGILSRKKDLPGKGMAIAGIVCSIVALALSVLGIIIALVVGDSLKEWAESLQNASALFIK</sequence>
<proteinExistence type="predicted"/>
<reference evidence="3 4" key="1">
    <citation type="journal article" date="2014" name="PLoS ONE">
        <title>Rumen cellulosomics: divergent fiber-degrading strategies revealed by comparative genome-wide analysis of six ruminococcal strains.</title>
        <authorList>
            <person name="Dassa B."/>
            <person name="Borovok I."/>
            <person name="Ruimy-Israeli V."/>
            <person name="Lamed R."/>
            <person name="Flint H.J."/>
            <person name="Duncan S.H."/>
            <person name="Henrissat B."/>
            <person name="Coutinho P."/>
            <person name="Morrison M."/>
            <person name="Mosoni P."/>
            <person name="Yeoman C.J."/>
            <person name="White B.A."/>
            <person name="Bayer E.A."/>
        </authorList>
    </citation>
    <scope>NUCLEOTIDE SEQUENCE [LARGE SCALE GENOMIC DNA]</scope>
    <source>
        <strain evidence="3 4">007c</strain>
    </source>
</reference>
<keyword evidence="4" id="KW-1185">Reference proteome</keyword>
<name>W7UCI3_RUMFL</name>
<comment type="caution">
    <text evidence="3">The sequence shown here is derived from an EMBL/GenBank/DDBJ whole genome shotgun (WGS) entry which is preliminary data.</text>
</comment>
<evidence type="ECO:0000256" key="1">
    <source>
        <dbReference type="SAM" id="Phobius"/>
    </source>
</evidence>
<accession>W7UCI3</accession>
<gene>
    <name evidence="3" type="ORF">RF007C_14330</name>
</gene>
<protein>
    <recommendedName>
        <fullName evidence="2">DUF4190 domain-containing protein</fullName>
    </recommendedName>
</protein>
<dbReference type="Pfam" id="PF13828">
    <property type="entry name" value="DUF4190"/>
    <property type="match status" value="1"/>
</dbReference>
<dbReference type="eggNOG" id="ENOG5033A46">
    <property type="taxonomic scope" value="Bacteria"/>
</dbReference>
<evidence type="ECO:0000259" key="2">
    <source>
        <dbReference type="Pfam" id="PF13828"/>
    </source>
</evidence>
<feature type="transmembrane region" description="Helical" evidence="1">
    <location>
        <begin position="79"/>
        <end position="104"/>
    </location>
</feature>
<dbReference type="OrthoDB" id="1860063at2"/>
<keyword evidence="1" id="KW-0812">Transmembrane</keyword>
<evidence type="ECO:0000313" key="3">
    <source>
        <dbReference type="EMBL" id="EWM52791.1"/>
    </source>
</evidence>